<evidence type="ECO:0000313" key="9">
    <source>
        <dbReference type="Proteomes" id="UP000515154"/>
    </source>
</evidence>
<evidence type="ECO:0000256" key="6">
    <source>
        <dbReference type="ARBA" id="ARBA00023136"/>
    </source>
</evidence>
<evidence type="ECO:0000313" key="11">
    <source>
        <dbReference type="RefSeq" id="XP_036366677.1"/>
    </source>
</evidence>
<dbReference type="GO" id="GO:0015031">
    <property type="term" value="P:protein transport"/>
    <property type="evidence" value="ECO:0007669"/>
    <property type="project" value="UniProtKB-KW"/>
</dbReference>
<evidence type="ECO:0000256" key="3">
    <source>
        <dbReference type="ARBA" id="ARBA00022753"/>
    </source>
</evidence>
<dbReference type="RefSeq" id="XP_029647783.1">
    <property type="nucleotide sequence ID" value="XM_029791923.2"/>
</dbReference>
<dbReference type="PANTHER" id="PTHR20939">
    <property type="entry name" value="SORTING NEXIN 20, 21"/>
    <property type="match status" value="1"/>
</dbReference>
<feature type="domain" description="PX" evidence="8">
    <location>
        <begin position="165"/>
        <end position="282"/>
    </location>
</feature>
<dbReference type="SMART" id="SM00312">
    <property type="entry name" value="PX"/>
    <property type="match status" value="1"/>
</dbReference>
<dbReference type="KEGG" id="osn:115221715"/>
<evidence type="ECO:0000256" key="4">
    <source>
        <dbReference type="ARBA" id="ARBA00022927"/>
    </source>
</evidence>
<proteinExistence type="predicted"/>
<keyword evidence="4" id="KW-0653">Protein transport</keyword>
<evidence type="ECO:0000256" key="7">
    <source>
        <dbReference type="SAM" id="MobiDB-lite"/>
    </source>
</evidence>
<name>A0A6P7T9V7_9MOLL</name>
<dbReference type="Proteomes" id="UP000515154">
    <property type="component" value="Linkage group LG18"/>
</dbReference>
<dbReference type="Gene3D" id="1.25.40.10">
    <property type="entry name" value="Tetratricopeptide repeat domain"/>
    <property type="match status" value="1"/>
</dbReference>
<sequence>MASLLRKSFINQYLDKETNKSDSERSNSFIAATDADSATGRCSPQPSPFRSHLAPTISIPTSSPTQTSPLLGLSPVLTPNDNHQMRWHWSPNSPCQTVNEPLFMSDQEELASLADEMDDDNFANLGTLSFSEDEEARNSATDIVKTEPASYPDRVPFDGQYYGNERVNFEVTSADKVKQGRSSFVMYTVLISKNSGIDKMPTMIEKRYSDFAKLHHRLKKKIPHKMEDIFFPKKLLTGNFTSETIARRSRAFEQYLTHIFSISEIRYSEEFANFFYLKELQTAYSLINDHKYSQAIPLMEKYLPIQEKVHSDAHPDVMLTLCAIAACYHQLDRPYMAHRYAETALNCMQNFDIVDNTIYVALLQLSIRVCWTLGKDKRNMEAQLQNLHKQGIVTENTCSLMDIVKSRIRKSY</sequence>
<dbReference type="SUPFAM" id="SSF64268">
    <property type="entry name" value="PX domain"/>
    <property type="match status" value="1"/>
</dbReference>
<dbReference type="GO" id="GO:1901981">
    <property type="term" value="F:phosphatidylinositol phosphate binding"/>
    <property type="evidence" value="ECO:0007669"/>
    <property type="project" value="TreeGrafter"/>
</dbReference>
<keyword evidence="9" id="KW-1185">Reference proteome</keyword>
<keyword evidence="2" id="KW-0813">Transport</keyword>
<dbReference type="RefSeq" id="XP_036366677.1">
    <property type="nucleotide sequence ID" value="XM_036510784.1"/>
</dbReference>
<protein>
    <submittedName>
        <fullName evidence="10 11">Sorting nexin-20</fullName>
    </submittedName>
</protein>
<keyword evidence="6" id="KW-0472">Membrane</keyword>
<dbReference type="InterPro" id="IPR001683">
    <property type="entry name" value="PX_dom"/>
</dbReference>
<dbReference type="InterPro" id="IPR036871">
    <property type="entry name" value="PX_dom_sf"/>
</dbReference>
<evidence type="ECO:0000259" key="8">
    <source>
        <dbReference type="PROSITE" id="PS50195"/>
    </source>
</evidence>
<dbReference type="PROSITE" id="PS50195">
    <property type="entry name" value="PX"/>
    <property type="match status" value="1"/>
</dbReference>
<dbReference type="InterPro" id="IPR039937">
    <property type="entry name" value="SNX20/SNX21"/>
</dbReference>
<dbReference type="PANTHER" id="PTHR20939:SF11">
    <property type="entry name" value="LD12265P"/>
    <property type="match status" value="1"/>
</dbReference>
<comment type="subcellular location">
    <subcellularLocation>
        <location evidence="1">Early endosome membrane</location>
        <topology evidence="1">Peripheral membrane protein</topology>
        <orientation evidence="1">Cytoplasmic side</orientation>
    </subcellularLocation>
</comment>
<dbReference type="Pfam" id="PF00787">
    <property type="entry name" value="PX"/>
    <property type="match status" value="1"/>
</dbReference>
<reference evidence="10 11" key="1">
    <citation type="submission" date="2025-08" db="UniProtKB">
        <authorList>
            <consortium name="RefSeq"/>
        </authorList>
    </citation>
    <scope>IDENTIFICATION</scope>
</reference>
<dbReference type="Gene3D" id="3.30.1520.10">
    <property type="entry name" value="Phox-like domain"/>
    <property type="match status" value="1"/>
</dbReference>
<feature type="compositionally biased region" description="Low complexity" evidence="7">
    <location>
        <begin position="53"/>
        <end position="68"/>
    </location>
</feature>
<keyword evidence="5" id="KW-0446">Lipid-binding</keyword>
<evidence type="ECO:0000256" key="1">
    <source>
        <dbReference type="ARBA" id="ARBA00004469"/>
    </source>
</evidence>
<evidence type="ECO:0000256" key="2">
    <source>
        <dbReference type="ARBA" id="ARBA00022448"/>
    </source>
</evidence>
<evidence type="ECO:0000256" key="5">
    <source>
        <dbReference type="ARBA" id="ARBA00023121"/>
    </source>
</evidence>
<gene>
    <name evidence="10 11" type="primary">LOC115221715</name>
</gene>
<dbReference type="InterPro" id="IPR011990">
    <property type="entry name" value="TPR-like_helical_dom_sf"/>
</dbReference>
<organism evidence="9 10">
    <name type="scientific">Octopus sinensis</name>
    <name type="common">East Asian common octopus</name>
    <dbReference type="NCBI Taxonomy" id="2607531"/>
    <lineage>
        <taxon>Eukaryota</taxon>
        <taxon>Metazoa</taxon>
        <taxon>Spiralia</taxon>
        <taxon>Lophotrochozoa</taxon>
        <taxon>Mollusca</taxon>
        <taxon>Cephalopoda</taxon>
        <taxon>Coleoidea</taxon>
        <taxon>Octopodiformes</taxon>
        <taxon>Octopoda</taxon>
        <taxon>Incirrata</taxon>
        <taxon>Octopodidae</taxon>
        <taxon>Octopus</taxon>
    </lineage>
</organism>
<keyword evidence="3" id="KW-0967">Endosome</keyword>
<feature type="region of interest" description="Disordered" evidence="7">
    <location>
        <begin position="32"/>
        <end position="68"/>
    </location>
</feature>
<evidence type="ECO:0000313" key="10">
    <source>
        <dbReference type="RefSeq" id="XP_029647783.1"/>
    </source>
</evidence>
<dbReference type="AlphaFoldDB" id="A0A6P7T9V7"/>
<dbReference type="SUPFAM" id="SSF48452">
    <property type="entry name" value="TPR-like"/>
    <property type="match status" value="1"/>
</dbReference>
<accession>A0A6P7T9V7</accession>
<dbReference type="GO" id="GO:0031901">
    <property type="term" value="C:early endosome membrane"/>
    <property type="evidence" value="ECO:0007669"/>
    <property type="project" value="UniProtKB-SubCell"/>
</dbReference>